<organism evidence="1">
    <name type="scientific">Trypanosoma vivax (strain Y486)</name>
    <dbReference type="NCBI Taxonomy" id="1055687"/>
    <lineage>
        <taxon>Eukaryota</taxon>
        <taxon>Discoba</taxon>
        <taxon>Euglenozoa</taxon>
        <taxon>Kinetoplastea</taxon>
        <taxon>Metakinetoplastina</taxon>
        <taxon>Trypanosomatida</taxon>
        <taxon>Trypanosomatidae</taxon>
        <taxon>Trypanosoma</taxon>
        <taxon>Duttonella</taxon>
    </lineage>
</organism>
<proteinExistence type="predicted"/>
<dbReference type="VEuPathDB" id="TriTrypDB:TvY486_1115800"/>
<reference evidence="1" key="1">
    <citation type="journal article" date="2012" name="Proc. Natl. Acad. Sci. U.S.A.">
        <title>Antigenic diversity is generated by distinct evolutionary mechanisms in African trypanosome species.</title>
        <authorList>
            <person name="Jackson A.P."/>
            <person name="Berry A."/>
            <person name="Aslett M."/>
            <person name="Allison H.C."/>
            <person name="Burton P."/>
            <person name="Vavrova-Anderson J."/>
            <person name="Brown R."/>
            <person name="Browne H."/>
            <person name="Corton N."/>
            <person name="Hauser H."/>
            <person name="Gamble J."/>
            <person name="Gilderthorp R."/>
            <person name="Marcello L."/>
            <person name="McQuillan J."/>
            <person name="Otto T.D."/>
            <person name="Quail M.A."/>
            <person name="Sanders M.J."/>
            <person name="van Tonder A."/>
            <person name="Ginger M.L."/>
            <person name="Field M.C."/>
            <person name="Barry J.D."/>
            <person name="Hertz-Fowler C."/>
            <person name="Berriman M."/>
        </authorList>
    </citation>
    <scope>NUCLEOTIDE SEQUENCE</scope>
    <source>
        <strain evidence="1">Y486</strain>
    </source>
</reference>
<evidence type="ECO:0000313" key="1">
    <source>
        <dbReference type="EMBL" id="CCC54096.1"/>
    </source>
</evidence>
<accession>G0U913</accession>
<sequence length="267" mass="30324">MDPSVTVATSRVSHPSKISQTPNLADLSFDFLTSEEVVPLPVCAVERRIAEEQRGGNVNPDVTREEFAHMLGIDLQSFTNSAAGGQALKNHDALLSYSIDPCNSRLKKFQEDMCANVEAGSSMKCSTYLTETIQGDYESLKRFENDAIEMSIEEDMLALMELEDEQNREVFPMAHRMTLYDYRLAHGNKMLKQRLKFELYRRAAEANQSAVVTVSGSECDPDAPPQRQFKGKGYKNKFMWEYREKKSRLERERALASKESSETNEHC</sequence>
<name>G0U913_TRYVY</name>
<gene>
    <name evidence="1" type="ORF">TVY486_1115800</name>
</gene>
<dbReference type="EMBL" id="HE573027">
    <property type="protein sequence ID" value="CCC54096.1"/>
    <property type="molecule type" value="Genomic_DNA"/>
</dbReference>
<protein>
    <submittedName>
        <fullName evidence="1">Uncharacterized protein</fullName>
    </submittedName>
</protein>
<dbReference type="AlphaFoldDB" id="G0U913"/>